<dbReference type="HOGENOM" id="CLU_2520066_0_0_6"/>
<dbReference type="Proteomes" id="UP000017667">
    <property type="component" value="Unassembled WGS sequence"/>
</dbReference>
<comment type="caution">
    <text evidence="1">The sequence shown here is derived from an EMBL/GenBank/DDBJ whole genome shotgun (WGS) entry which is preliminary data.</text>
</comment>
<dbReference type="EMBL" id="APQQ01000026">
    <property type="protein sequence ID" value="ENW17110.1"/>
    <property type="molecule type" value="Genomic_DNA"/>
</dbReference>
<protein>
    <submittedName>
        <fullName evidence="1">Uncharacterized protein</fullName>
    </submittedName>
</protein>
<keyword evidence="2" id="KW-1185">Reference proteome</keyword>
<sequence>MIEFYISQMAASILEENVKISPLLKSQTRTAPVKADIWRLRCEKEELIEINNVLSDALEKNSQLNSGVKAMVIEELAEICRKHT</sequence>
<evidence type="ECO:0000313" key="1">
    <source>
        <dbReference type="EMBL" id="ENW17110.1"/>
    </source>
</evidence>
<name>N9GC94_ACIHA</name>
<reference evidence="1 2" key="1">
    <citation type="submission" date="2013-02" db="EMBL/GenBank/DDBJ databases">
        <title>The Genome Sequence of Acinetobacter haemolyticus CIP 64.3.</title>
        <authorList>
            <consortium name="The Broad Institute Genome Sequencing Platform"/>
            <consortium name="The Broad Institute Genome Sequencing Center for Infectious Disease"/>
            <person name="Cerqueira G."/>
            <person name="Feldgarden M."/>
            <person name="Courvalin P."/>
            <person name="Perichon B."/>
            <person name="Grillot-Courvalin C."/>
            <person name="Clermont D."/>
            <person name="Rocha E."/>
            <person name="Yoon E.-J."/>
            <person name="Nemec A."/>
            <person name="Walker B."/>
            <person name="Young S.K."/>
            <person name="Zeng Q."/>
            <person name="Gargeya S."/>
            <person name="Fitzgerald M."/>
            <person name="Haas B."/>
            <person name="Abouelleil A."/>
            <person name="Alvarado L."/>
            <person name="Arachchi H.M."/>
            <person name="Berlin A.M."/>
            <person name="Chapman S.B."/>
            <person name="Dewar J."/>
            <person name="Goldberg J."/>
            <person name="Griggs A."/>
            <person name="Gujja S."/>
            <person name="Hansen M."/>
            <person name="Howarth C."/>
            <person name="Imamovic A."/>
            <person name="Larimer J."/>
            <person name="McCowan C."/>
            <person name="Murphy C."/>
            <person name="Neiman D."/>
            <person name="Pearson M."/>
            <person name="Priest M."/>
            <person name="Roberts A."/>
            <person name="Saif S."/>
            <person name="Shea T."/>
            <person name="Sisk P."/>
            <person name="Sykes S."/>
            <person name="Wortman J."/>
            <person name="Nusbaum C."/>
            <person name="Birren B."/>
        </authorList>
    </citation>
    <scope>NUCLEOTIDE SEQUENCE [LARGE SCALE GENOMIC DNA]</scope>
    <source>
        <strain evidence="1 2">CIP 64.3</strain>
    </source>
</reference>
<accession>N9GC94</accession>
<organism evidence="1 2">
    <name type="scientific">Acinetobacter haemolyticus CIP 64.3 = MTCC 9819</name>
    <dbReference type="NCBI Taxonomy" id="1217659"/>
    <lineage>
        <taxon>Bacteria</taxon>
        <taxon>Pseudomonadati</taxon>
        <taxon>Pseudomonadota</taxon>
        <taxon>Gammaproteobacteria</taxon>
        <taxon>Moraxellales</taxon>
        <taxon>Moraxellaceae</taxon>
        <taxon>Acinetobacter</taxon>
    </lineage>
</organism>
<dbReference type="AlphaFoldDB" id="N9GC94"/>
<evidence type="ECO:0000313" key="2">
    <source>
        <dbReference type="Proteomes" id="UP000017667"/>
    </source>
</evidence>
<gene>
    <name evidence="1" type="ORF">F927_02362</name>
</gene>
<proteinExistence type="predicted"/>